<dbReference type="Pfam" id="PF00970">
    <property type="entry name" value="FAD_binding_6"/>
    <property type="match status" value="1"/>
</dbReference>
<name>A0ABT8BXW8_9VIBR</name>
<proteinExistence type="inferred from homology"/>
<evidence type="ECO:0000313" key="6">
    <source>
        <dbReference type="EMBL" id="MDN3612000.1"/>
    </source>
</evidence>
<dbReference type="RefSeq" id="WP_076589630.1">
    <property type="nucleotide sequence ID" value="NZ_JABEYA020000004.1"/>
</dbReference>
<dbReference type="Pfam" id="PF00175">
    <property type="entry name" value="NAD_binding_1"/>
    <property type="match status" value="1"/>
</dbReference>
<dbReference type="EC" id="1.18.1.2" evidence="2"/>
<evidence type="ECO:0000313" key="7">
    <source>
        <dbReference type="Proteomes" id="UP001238540"/>
    </source>
</evidence>
<accession>A0ABT8BXW8</accession>
<dbReference type="Proteomes" id="UP001238540">
    <property type="component" value="Unassembled WGS sequence"/>
</dbReference>
<reference evidence="7" key="1">
    <citation type="journal article" date="2019" name="Int. J. Syst. Evol. Microbiol.">
        <title>The Global Catalogue of Microorganisms (GCM) 10K type strain sequencing project: providing services to taxonomists for standard genome sequencing and annotation.</title>
        <authorList>
            <consortium name="The Broad Institute Genomics Platform"/>
            <consortium name="The Broad Institute Genome Sequencing Center for Infectious Disease"/>
            <person name="Wu L."/>
            <person name="Ma J."/>
        </authorList>
    </citation>
    <scope>NUCLEOTIDE SEQUENCE [LARGE SCALE GENOMIC DNA]</scope>
    <source>
        <strain evidence="7">CECT 7398</strain>
    </source>
</reference>
<sequence length="254" mass="28514">MTVPKGFILAQVEKRTDWTSDLFSLCISGAPLDFKAGQFTKLALYNEEGKLISRAYSIVNAPQTDNKHVDFLIVSNPKGQLTPKLHQLCQGDSVLVGDTAHGDLIQSSVPQSTKDLWLLSTGTGIGPFLSLLDALDDHTRYEKIILVHGVRHQKDLVYRGLIDELVERYQGGLDYVPIISRQQPANLLHGRIPQLLIENKIQHQVQTQLTPEKSFVMLCGNPDMIKETTMTLQGFGLEKFRRATGGNIIFERYW</sequence>
<dbReference type="PROSITE" id="PS51384">
    <property type="entry name" value="FAD_FR"/>
    <property type="match status" value="1"/>
</dbReference>
<dbReference type="CDD" id="cd06195">
    <property type="entry name" value="FNR1"/>
    <property type="match status" value="1"/>
</dbReference>
<comment type="caution">
    <text evidence="6">The sequence shown here is derived from an EMBL/GenBank/DDBJ whole genome shotgun (WGS) entry which is preliminary data.</text>
</comment>
<evidence type="ECO:0000256" key="1">
    <source>
        <dbReference type="ARBA" id="ARBA00008312"/>
    </source>
</evidence>
<keyword evidence="7" id="KW-1185">Reference proteome</keyword>
<comment type="catalytic activity">
    <reaction evidence="4">
        <text>2 reduced [2Fe-2S]-[ferredoxin] + NADP(+) + H(+) = 2 oxidized [2Fe-2S]-[ferredoxin] + NADPH</text>
        <dbReference type="Rhea" id="RHEA:20125"/>
        <dbReference type="Rhea" id="RHEA-COMP:10000"/>
        <dbReference type="Rhea" id="RHEA-COMP:10001"/>
        <dbReference type="ChEBI" id="CHEBI:15378"/>
        <dbReference type="ChEBI" id="CHEBI:33737"/>
        <dbReference type="ChEBI" id="CHEBI:33738"/>
        <dbReference type="ChEBI" id="CHEBI:57783"/>
        <dbReference type="ChEBI" id="CHEBI:58349"/>
        <dbReference type="EC" id="1.18.1.2"/>
    </reaction>
</comment>
<evidence type="ECO:0000256" key="4">
    <source>
        <dbReference type="ARBA" id="ARBA00047776"/>
    </source>
</evidence>
<evidence type="ECO:0000256" key="2">
    <source>
        <dbReference type="ARBA" id="ARBA00013223"/>
    </source>
</evidence>
<dbReference type="EMBL" id="JAUFQC010000027">
    <property type="protein sequence ID" value="MDN3612000.1"/>
    <property type="molecule type" value="Genomic_DNA"/>
</dbReference>
<dbReference type="PRINTS" id="PR00410">
    <property type="entry name" value="PHEHYDRXLASE"/>
</dbReference>
<dbReference type="SUPFAM" id="SSF63380">
    <property type="entry name" value="Riboflavin synthase domain-like"/>
    <property type="match status" value="1"/>
</dbReference>
<comment type="similarity">
    <text evidence="1">Belongs to the ferredoxin--NADP reductase type 1 family.</text>
</comment>
<dbReference type="Gene3D" id="3.40.50.80">
    <property type="entry name" value="Nucleotide-binding domain of ferredoxin-NADP reductase (FNR) module"/>
    <property type="match status" value="1"/>
</dbReference>
<keyword evidence="6" id="KW-0560">Oxidoreductase</keyword>
<evidence type="ECO:0000256" key="3">
    <source>
        <dbReference type="ARBA" id="ARBA00022741"/>
    </source>
</evidence>
<dbReference type="InterPro" id="IPR051930">
    <property type="entry name" value="FNR_type-1"/>
</dbReference>
<dbReference type="InterPro" id="IPR017927">
    <property type="entry name" value="FAD-bd_FR_type"/>
</dbReference>
<dbReference type="InterPro" id="IPR033892">
    <property type="entry name" value="FNR_bac"/>
</dbReference>
<dbReference type="InterPro" id="IPR017938">
    <property type="entry name" value="Riboflavin_synthase-like_b-brl"/>
</dbReference>
<evidence type="ECO:0000259" key="5">
    <source>
        <dbReference type="PROSITE" id="PS51384"/>
    </source>
</evidence>
<gene>
    <name evidence="6" type="ORF">QWZ16_20625</name>
</gene>
<dbReference type="SUPFAM" id="SSF52343">
    <property type="entry name" value="Ferredoxin reductase-like, C-terminal NADP-linked domain"/>
    <property type="match status" value="1"/>
</dbReference>
<dbReference type="InterPro" id="IPR001433">
    <property type="entry name" value="OxRdtase_FAD/NAD-bd"/>
</dbReference>
<protein>
    <recommendedName>
        <fullName evidence="2">ferredoxin--NADP(+) reductase</fullName>
        <ecNumber evidence="2">1.18.1.2</ecNumber>
    </recommendedName>
</protein>
<dbReference type="PANTHER" id="PTHR47878">
    <property type="entry name" value="OXIDOREDUCTASE FAD/NAD(P)-BINDING DOMAIN PROTEIN"/>
    <property type="match status" value="1"/>
</dbReference>
<dbReference type="InterPro" id="IPR008333">
    <property type="entry name" value="Cbr1-like_FAD-bd_dom"/>
</dbReference>
<dbReference type="PANTHER" id="PTHR47878:SF2">
    <property type="entry name" value="OXIDOREDUCTASE FAD_NAD(P)-BINDING DOMAIN PROTEIN"/>
    <property type="match status" value="1"/>
</dbReference>
<keyword evidence="3" id="KW-0547">Nucleotide-binding</keyword>
<dbReference type="GO" id="GO:0004324">
    <property type="term" value="F:ferredoxin-NADP+ reductase activity"/>
    <property type="evidence" value="ECO:0007669"/>
    <property type="project" value="UniProtKB-EC"/>
</dbReference>
<organism evidence="6 7">
    <name type="scientific">Vibrio ostreicida</name>
    <dbReference type="NCBI Taxonomy" id="526588"/>
    <lineage>
        <taxon>Bacteria</taxon>
        <taxon>Pseudomonadati</taxon>
        <taxon>Pseudomonadota</taxon>
        <taxon>Gammaproteobacteria</taxon>
        <taxon>Vibrionales</taxon>
        <taxon>Vibrionaceae</taxon>
        <taxon>Vibrio</taxon>
    </lineage>
</organism>
<dbReference type="InterPro" id="IPR039261">
    <property type="entry name" value="FNR_nucleotide-bd"/>
</dbReference>
<dbReference type="PRINTS" id="PR00371">
    <property type="entry name" value="FPNCR"/>
</dbReference>
<dbReference type="InterPro" id="IPR001709">
    <property type="entry name" value="Flavoprot_Pyr_Nucl_cyt_Rdtase"/>
</dbReference>
<feature type="domain" description="FAD-binding FR-type" evidence="5">
    <location>
        <begin position="5"/>
        <end position="107"/>
    </location>
</feature>
<dbReference type="Gene3D" id="2.40.30.10">
    <property type="entry name" value="Translation factors"/>
    <property type="match status" value="1"/>
</dbReference>